<protein>
    <submittedName>
        <fullName evidence="7">Putative Ser/Thr protein kinase</fullName>
    </submittedName>
</protein>
<keyword evidence="8" id="KW-1185">Reference proteome</keyword>
<dbReference type="Pfam" id="PF00069">
    <property type="entry name" value="Pkinase"/>
    <property type="match status" value="1"/>
</dbReference>
<evidence type="ECO:0000313" key="8">
    <source>
        <dbReference type="Proteomes" id="UP000578449"/>
    </source>
</evidence>
<dbReference type="PANTHER" id="PTHR43289:SF34">
    <property type="entry name" value="SERINE_THREONINE-PROTEIN KINASE YBDM-RELATED"/>
    <property type="match status" value="1"/>
</dbReference>
<accession>A0A840NXX5</accession>
<dbReference type="Gene3D" id="3.30.200.20">
    <property type="entry name" value="Phosphorylase Kinase, domain 1"/>
    <property type="match status" value="1"/>
</dbReference>
<dbReference type="GO" id="GO:0004674">
    <property type="term" value="F:protein serine/threonine kinase activity"/>
    <property type="evidence" value="ECO:0007669"/>
    <property type="project" value="TreeGrafter"/>
</dbReference>
<keyword evidence="4" id="KW-0067">ATP-binding</keyword>
<dbReference type="Gene3D" id="2.120.10.30">
    <property type="entry name" value="TolB, C-terminal domain"/>
    <property type="match status" value="1"/>
</dbReference>
<dbReference type="InterPro" id="IPR011009">
    <property type="entry name" value="Kinase-like_dom_sf"/>
</dbReference>
<dbReference type="InterPro" id="IPR000719">
    <property type="entry name" value="Prot_kinase_dom"/>
</dbReference>
<keyword evidence="2" id="KW-0547">Nucleotide-binding</keyword>
<dbReference type="AlphaFoldDB" id="A0A840NXX5"/>
<dbReference type="CDD" id="cd14014">
    <property type="entry name" value="STKc_PknB_like"/>
    <property type="match status" value="1"/>
</dbReference>
<dbReference type="GO" id="GO:0005524">
    <property type="term" value="F:ATP binding"/>
    <property type="evidence" value="ECO:0007669"/>
    <property type="project" value="UniProtKB-KW"/>
</dbReference>
<evidence type="ECO:0000256" key="3">
    <source>
        <dbReference type="ARBA" id="ARBA00022777"/>
    </source>
</evidence>
<dbReference type="Proteomes" id="UP000578449">
    <property type="component" value="Unassembled WGS sequence"/>
</dbReference>
<sequence>MPYLTASQPGDPAEIGGYRVRGRLGEGGQGVVYLAETGGGDLVAIKRLRAAPDPVDAARFRREAEVLPRVASFCTAQVLATGTADGVPYIVSEYIDGPSLQRAVRERGPLRGRELRGLAIGTITALAAIHRAGVVHRDFKPGNVLLAADGPRVIDFGIARAVDGDATGGGPVGTPSYMAPEQFGDEPAGPPADLFAWGATMVFAATGHPPFGADSLAAIVHRILTQEPDLGELEGELRDIVAGCLAKDPAARPRAGEVLLRLLGHPAGVPSSSDRLLAQGTAAAVPDAAVPEPSRRRTGGWWALGAVAVAAALIVTVALVRGREPGATITSPTPVPRPSPLLSGPPPAAAGTVSVPALRATLHEHPSDPLRLTSFLVEEGGTIGTPAYVRDPGTNTFRRLDEYLDPVVSPDGATVAAIYGYPEYVPEDGNAVRFTDRATGDRFSVPTVELPLVVKHPHWSPDGKRLLLTAQEDGKSVGFVVVDVAARRAELVRAGTPGAGSGAYLWLPGGDGVVVRAGDTGVRAYTLRGAVMRTYDDVVAADSGDRWFTPSGRWLAGLCPGKSPAACVLDTKTGERRARVPLPDEGVLWGWFNEDHLLVYHDGTAGVYDLAGRRVRVLAEIGLDRNTYWLVHFTTGP</sequence>
<dbReference type="SUPFAM" id="SSF82171">
    <property type="entry name" value="DPP6 N-terminal domain-like"/>
    <property type="match status" value="1"/>
</dbReference>
<organism evidence="7 8">
    <name type="scientific">Thermocatellispora tengchongensis</name>
    <dbReference type="NCBI Taxonomy" id="1073253"/>
    <lineage>
        <taxon>Bacteria</taxon>
        <taxon>Bacillati</taxon>
        <taxon>Actinomycetota</taxon>
        <taxon>Actinomycetes</taxon>
        <taxon>Streptosporangiales</taxon>
        <taxon>Streptosporangiaceae</taxon>
        <taxon>Thermocatellispora</taxon>
    </lineage>
</organism>
<name>A0A840NXX5_9ACTN</name>
<keyword evidence="1" id="KW-0808">Transferase</keyword>
<dbReference type="EMBL" id="JACHGN010000006">
    <property type="protein sequence ID" value="MBB5133724.1"/>
    <property type="molecule type" value="Genomic_DNA"/>
</dbReference>
<dbReference type="InterPro" id="IPR011042">
    <property type="entry name" value="6-blade_b-propeller_TolB-like"/>
</dbReference>
<evidence type="ECO:0000256" key="4">
    <source>
        <dbReference type="ARBA" id="ARBA00022840"/>
    </source>
</evidence>
<dbReference type="InterPro" id="IPR008271">
    <property type="entry name" value="Ser/Thr_kinase_AS"/>
</dbReference>
<feature type="region of interest" description="Disordered" evidence="5">
    <location>
        <begin position="326"/>
        <end position="352"/>
    </location>
</feature>
<feature type="domain" description="Protein kinase" evidence="6">
    <location>
        <begin position="18"/>
        <end position="268"/>
    </location>
</feature>
<gene>
    <name evidence="7" type="ORF">HNP84_003450</name>
</gene>
<evidence type="ECO:0000256" key="2">
    <source>
        <dbReference type="ARBA" id="ARBA00022741"/>
    </source>
</evidence>
<dbReference type="SUPFAM" id="SSF56112">
    <property type="entry name" value="Protein kinase-like (PK-like)"/>
    <property type="match status" value="1"/>
</dbReference>
<dbReference type="PROSITE" id="PS00108">
    <property type="entry name" value="PROTEIN_KINASE_ST"/>
    <property type="match status" value="1"/>
</dbReference>
<dbReference type="PROSITE" id="PS50011">
    <property type="entry name" value="PROTEIN_KINASE_DOM"/>
    <property type="match status" value="1"/>
</dbReference>
<evidence type="ECO:0000256" key="1">
    <source>
        <dbReference type="ARBA" id="ARBA00022679"/>
    </source>
</evidence>
<dbReference type="PANTHER" id="PTHR43289">
    <property type="entry name" value="MITOGEN-ACTIVATED PROTEIN KINASE KINASE KINASE 20-RELATED"/>
    <property type="match status" value="1"/>
</dbReference>
<evidence type="ECO:0000256" key="5">
    <source>
        <dbReference type="SAM" id="MobiDB-lite"/>
    </source>
</evidence>
<proteinExistence type="predicted"/>
<reference evidence="7 8" key="1">
    <citation type="submission" date="2020-08" db="EMBL/GenBank/DDBJ databases">
        <title>Genomic Encyclopedia of Type Strains, Phase IV (KMG-IV): sequencing the most valuable type-strain genomes for metagenomic binning, comparative biology and taxonomic classification.</title>
        <authorList>
            <person name="Goeker M."/>
        </authorList>
    </citation>
    <scope>NUCLEOTIDE SEQUENCE [LARGE SCALE GENOMIC DNA]</scope>
    <source>
        <strain evidence="7 8">DSM 45615</strain>
    </source>
</reference>
<dbReference type="Gene3D" id="1.10.510.10">
    <property type="entry name" value="Transferase(Phosphotransferase) domain 1"/>
    <property type="match status" value="1"/>
</dbReference>
<keyword evidence="3 7" id="KW-0418">Kinase</keyword>
<feature type="compositionally biased region" description="Pro residues" evidence="5">
    <location>
        <begin position="333"/>
        <end position="348"/>
    </location>
</feature>
<evidence type="ECO:0000259" key="6">
    <source>
        <dbReference type="PROSITE" id="PS50011"/>
    </source>
</evidence>
<comment type="caution">
    <text evidence="7">The sequence shown here is derived from an EMBL/GenBank/DDBJ whole genome shotgun (WGS) entry which is preliminary data.</text>
</comment>
<dbReference type="RefSeq" id="WP_185050656.1">
    <property type="nucleotide sequence ID" value="NZ_BAABIX010000001.1"/>
</dbReference>
<evidence type="ECO:0000313" key="7">
    <source>
        <dbReference type="EMBL" id="MBB5133724.1"/>
    </source>
</evidence>